<sequence length="145" mass="15752">MLSYKTSAKGKGRDDGQDENEGLLDGGVWLEQGPVIDSRLRPGLPFPTIDANGKAHFCTISTPSEGATAAPSGWDLWKNSGEPSTRTRTPSQAQDVYSDKNVKFAKVNGFRLPKELAPSLCLPEPTGRTVESDSEDSEEDVENWI</sequence>
<accession>A0ACB8UNR3</accession>
<evidence type="ECO:0000313" key="1">
    <source>
        <dbReference type="EMBL" id="KAI2382270.1"/>
    </source>
</evidence>
<comment type="caution">
    <text evidence="1">The sequence shown here is derived from an EMBL/GenBank/DDBJ whole genome shotgun (WGS) entry which is preliminary data.</text>
</comment>
<reference evidence="1" key="1">
    <citation type="journal article" date="2022" name="bioRxiv">
        <title>Population genetic analysis of Ophidiomyces ophidiicola, the causative agent of snake fungal disease, indicates recent introductions to the USA.</title>
        <authorList>
            <person name="Ladner J.T."/>
            <person name="Palmer J.M."/>
            <person name="Ettinger C.L."/>
            <person name="Stajich J.E."/>
            <person name="Farrell T.M."/>
            <person name="Glorioso B.M."/>
            <person name="Lawson B."/>
            <person name="Price S.J."/>
            <person name="Stengle A.G."/>
            <person name="Grear D.A."/>
            <person name="Lorch J.M."/>
        </authorList>
    </citation>
    <scope>NUCLEOTIDE SEQUENCE</scope>
    <source>
        <strain evidence="1">NWHC 24266-5</strain>
    </source>
</reference>
<organism evidence="1">
    <name type="scientific">Ophidiomyces ophidiicola</name>
    <dbReference type="NCBI Taxonomy" id="1387563"/>
    <lineage>
        <taxon>Eukaryota</taxon>
        <taxon>Fungi</taxon>
        <taxon>Dikarya</taxon>
        <taxon>Ascomycota</taxon>
        <taxon>Pezizomycotina</taxon>
        <taxon>Eurotiomycetes</taxon>
        <taxon>Eurotiomycetidae</taxon>
        <taxon>Onygenales</taxon>
        <taxon>Onygenaceae</taxon>
        <taxon>Ophidiomyces</taxon>
    </lineage>
</organism>
<protein>
    <submittedName>
        <fullName evidence="1">Uncharacterized protein</fullName>
    </submittedName>
</protein>
<gene>
    <name evidence="1" type="ORF">LOY88_006174</name>
</gene>
<name>A0ACB8UNR3_9EURO</name>
<proteinExistence type="predicted"/>
<dbReference type="EMBL" id="JALBCA010000133">
    <property type="protein sequence ID" value="KAI2382270.1"/>
    <property type="molecule type" value="Genomic_DNA"/>
</dbReference>